<keyword evidence="1" id="KW-0808">Transferase</keyword>
<reference evidence="3" key="1">
    <citation type="submission" date="2020-09" db="EMBL/GenBank/DDBJ databases">
        <title>A novel bacterium of genus Paenibacillus, isolated from South China Sea.</title>
        <authorList>
            <person name="Huang H."/>
            <person name="Mo K."/>
            <person name="Hu Y."/>
        </authorList>
    </citation>
    <scope>NUCLEOTIDE SEQUENCE</scope>
    <source>
        <strain evidence="3">IB182363</strain>
    </source>
</reference>
<protein>
    <submittedName>
        <fullName evidence="3">Methyltransferase domain-containing protein</fullName>
    </submittedName>
</protein>
<keyword evidence="4" id="KW-1185">Reference proteome</keyword>
<feature type="domain" description="Methyltransferase" evidence="2">
    <location>
        <begin position="386"/>
        <end position="473"/>
    </location>
</feature>
<dbReference type="RefSeq" id="WP_190924462.1">
    <property type="nucleotide sequence ID" value="NZ_JACXJA010000003.1"/>
</dbReference>
<evidence type="ECO:0000259" key="2">
    <source>
        <dbReference type="Pfam" id="PF13847"/>
    </source>
</evidence>
<accession>A0A927C7G0</accession>
<dbReference type="InterPro" id="IPR025714">
    <property type="entry name" value="Methyltranfer_dom"/>
</dbReference>
<evidence type="ECO:0000313" key="4">
    <source>
        <dbReference type="Proteomes" id="UP000639396"/>
    </source>
</evidence>
<dbReference type="Proteomes" id="UP000639396">
    <property type="component" value="Unassembled WGS sequence"/>
</dbReference>
<dbReference type="GO" id="GO:0009103">
    <property type="term" value="P:lipopolysaccharide biosynthetic process"/>
    <property type="evidence" value="ECO:0007669"/>
    <property type="project" value="TreeGrafter"/>
</dbReference>
<dbReference type="PANTHER" id="PTHR46401:SF2">
    <property type="entry name" value="GLYCOSYLTRANSFERASE WBBK-RELATED"/>
    <property type="match status" value="1"/>
</dbReference>
<dbReference type="Pfam" id="PF13692">
    <property type="entry name" value="Glyco_trans_1_4"/>
    <property type="match status" value="1"/>
</dbReference>
<name>A0A927C7G0_9BACL</name>
<dbReference type="EMBL" id="JACXJA010000003">
    <property type="protein sequence ID" value="MBD2860921.1"/>
    <property type="molecule type" value="Genomic_DNA"/>
</dbReference>
<sequence>MNIIYPPTIEWEGSAVYQRPQQLLNAFAKLGHRAVFVEYGRNDGTDNRGGVELCGVNSVPLRMDGPTVLWVTHPPHFRLKEQWQADLVVFDYIDEAVEEFAVWHNEDLNAAIQAADLVTVVSQRLYDLVTGQYPGKTVVLLPNAADYDFFRPAGTLGVPDDLAAIPRPVIGFYGSISTWIDTDFITTLAGLRPDCSFVLIGPDYTKAASRLAGCPNVYFLGRKPYESLPAYAGGFDAAMIPFQVRKMTHSSSPIKMYEYLAAGIPVLASPILEAVRCPHAFTSDNPADWSAEIDRIMAGGSDADKAARQSYAAEHSWTARIHAVLEHLEPLASSKANGGMNSEAYWDLRFAQNWEAYRGREQTLFFVRVALGSIPLSIQTDIAARKLNVCDAGSALGDGTHLLAEAWPGCSFVGIDFAEAAVKRAKQLYPQHEFLRGDIGGFTERYDVVFVSNTLEHFYDPHPIIAHMLSKTNDYLIIMVPFQDDSGEPEHHYRFDKSDFAIRRDSFHLIYAEAIDCTILPNSRWGGKQLVACYAHDRLVRPEQITLQSYSL</sequence>
<dbReference type="Gene3D" id="3.40.50.2000">
    <property type="entry name" value="Glycogen Phosphorylase B"/>
    <property type="match status" value="1"/>
</dbReference>
<dbReference type="GO" id="GO:0016757">
    <property type="term" value="F:glycosyltransferase activity"/>
    <property type="evidence" value="ECO:0007669"/>
    <property type="project" value="TreeGrafter"/>
</dbReference>
<dbReference type="GO" id="GO:0032259">
    <property type="term" value="P:methylation"/>
    <property type="evidence" value="ECO:0007669"/>
    <property type="project" value="UniProtKB-KW"/>
</dbReference>
<keyword evidence="3" id="KW-0489">Methyltransferase</keyword>
<dbReference type="GO" id="GO:0008168">
    <property type="term" value="F:methyltransferase activity"/>
    <property type="evidence" value="ECO:0007669"/>
    <property type="project" value="UniProtKB-KW"/>
</dbReference>
<proteinExistence type="predicted"/>
<evidence type="ECO:0000256" key="1">
    <source>
        <dbReference type="ARBA" id="ARBA00022679"/>
    </source>
</evidence>
<dbReference type="AlphaFoldDB" id="A0A927C7G0"/>
<dbReference type="Gene3D" id="3.40.50.150">
    <property type="entry name" value="Vaccinia Virus protein VP39"/>
    <property type="match status" value="1"/>
</dbReference>
<dbReference type="SUPFAM" id="SSF53335">
    <property type="entry name" value="S-adenosyl-L-methionine-dependent methyltransferases"/>
    <property type="match status" value="1"/>
</dbReference>
<comment type="caution">
    <text evidence="3">The sequence shown here is derived from an EMBL/GenBank/DDBJ whole genome shotgun (WGS) entry which is preliminary data.</text>
</comment>
<dbReference type="PANTHER" id="PTHR46401">
    <property type="entry name" value="GLYCOSYLTRANSFERASE WBBK-RELATED"/>
    <property type="match status" value="1"/>
</dbReference>
<organism evidence="3 4">
    <name type="scientific">Paenibacillus oceani</name>
    <dbReference type="NCBI Taxonomy" id="2772510"/>
    <lineage>
        <taxon>Bacteria</taxon>
        <taxon>Bacillati</taxon>
        <taxon>Bacillota</taxon>
        <taxon>Bacilli</taxon>
        <taxon>Bacillales</taxon>
        <taxon>Paenibacillaceae</taxon>
        <taxon>Paenibacillus</taxon>
    </lineage>
</organism>
<dbReference type="CDD" id="cd02440">
    <property type="entry name" value="AdoMet_MTases"/>
    <property type="match status" value="1"/>
</dbReference>
<dbReference type="SUPFAM" id="SSF53756">
    <property type="entry name" value="UDP-Glycosyltransferase/glycogen phosphorylase"/>
    <property type="match status" value="1"/>
</dbReference>
<gene>
    <name evidence="3" type="ORF">IDH45_02830</name>
</gene>
<dbReference type="InterPro" id="IPR029063">
    <property type="entry name" value="SAM-dependent_MTases_sf"/>
</dbReference>
<dbReference type="Pfam" id="PF13847">
    <property type="entry name" value="Methyltransf_31"/>
    <property type="match status" value="1"/>
</dbReference>
<evidence type="ECO:0000313" key="3">
    <source>
        <dbReference type="EMBL" id="MBD2860921.1"/>
    </source>
</evidence>